<dbReference type="HOGENOM" id="CLU_047019_0_0_1"/>
<evidence type="ECO:0000259" key="3">
    <source>
        <dbReference type="SMART" id="SM01083"/>
    </source>
</evidence>
<keyword evidence="1" id="KW-0175">Coiled coil</keyword>
<feature type="coiled-coil region" evidence="1">
    <location>
        <begin position="19"/>
        <end position="48"/>
    </location>
</feature>
<dbReference type="Pfam" id="PF10197">
    <property type="entry name" value="Cir_N"/>
    <property type="match status" value="1"/>
</dbReference>
<feature type="compositionally biased region" description="Basic residues" evidence="2">
    <location>
        <begin position="274"/>
        <end position="286"/>
    </location>
</feature>
<dbReference type="eggNOG" id="ENOG502RR25">
    <property type="taxonomic scope" value="Eukaryota"/>
</dbReference>
<dbReference type="Proteomes" id="UP000011761">
    <property type="component" value="Unassembled WGS sequence"/>
</dbReference>
<evidence type="ECO:0000313" key="4">
    <source>
        <dbReference type="EMBL" id="EMC95987.1"/>
    </source>
</evidence>
<dbReference type="OMA" id="KRYSAQF"/>
<dbReference type="AlphaFoldDB" id="M2LNR9"/>
<dbReference type="PANTHER" id="PTHR22093">
    <property type="entry name" value="LEUKOCYTE RECEPTOR CLUSTER LRC MEMBER 1"/>
    <property type="match status" value="1"/>
</dbReference>
<dbReference type="GeneID" id="19108888"/>
<gene>
    <name evidence="4" type="ORF">BAUCODRAFT_148828</name>
</gene>
<dbReference type="SMART" id="SM01083">
    <property type="entry name" value="Cir_N"/>
    <property type="match status" value="1"/>
</dbReference>
<dbReference type="KEGG" id="bcom:BAUCODRAFT_148828"/>
<proteinExistence type="predicted"/>
<dbReference type="PANTHER" id="PTHR22093:SF0">
    <property type="entry name" value="LEUKOCYTE RECEPTOR CLUSTER MEMBER 1"/>
    <property type="match status" value="1"/>
</dbReference>
<feature type="compositionally biased region" description="Basic and acidic residues" evidence="2">
    <location>
        <begin position="250"/>
        <end position="273"/>
    </location>
</feature>
<feature type="domain" description="CBF1-interacting co-repressor CIR N-terminal" evidence="3">
    <location>
        <begin position="10"/>
        <end position="46"/>
    </location>
</feature>
<accession>M2LNR9</accession>
<evidence type="ECO:0000313" key="5">
    <source>
        <dbReference type="Proteomes" id="UP000011761"/>
    </source>
</evidence>
<feature type="compositionally biased region" description="Basic and acidic residues" evidence="2">
    <location>
        <begin position="70"/>
        <end position="86"/>
    </location>
</feature>
<organism evidence="4 5">
    <name type="scientific">Baudoinia panamericana (strain UAMH 10762)</name>
    <name type="common">Angels' share fungus</name>
    <name type="synonym">Baudoinia compniacensis (strain UAMH 10762)</name>
    <dbReference type="NCBI Taxonomy" id="717646"/>
    <lineage>
        <taxon>Eukaryota</taxon>
        <taxon>Fungi</taxon>
        <taxon>Dikarya</taxon>
        <taxon>Ascomycota</taxon>
        <taxon>Pezizomycotina</taxon>
        <taxon>Dothideomycetes</taxon>
        <taxon>Dothideomycetidae</taxon>
        <taxon>Mycosphaerellales</taxon>
        <taxon>Teratosphaeriaceae</taxon>
        <taxon>Baudoinia</taxon>
    </lineage>
</organism>
<dbReference type="RefSeq" id="XP_007677266.1">
    <property type="nucleotide sequence ID" value="XM_007679076.1"/>
</dbReference>
<feature type="compositionally biased region" description="Basic and acidic residues" evidence="2">
    <location>
        <begin position="142"/>
        <end position="155"/>
    </location>
</feature>
<dbReference type="OrthoDB" id="2159131at2759"/>
<sequence>MVLHLLGKKSWNVYNTASIERVRRDEAEAAAQNEAEEQRMQEEDAARRIAILRGETPPTVVVHNANVRDAKPSREAARIHDADTGRERKRRRLRGEDDTDRDIRHARENAGAGKTARVALRKQGDDAPLFDDAGHLQLIPEPDQKATSKAEKGKEGNGVARRANHDQNDGEQQGMRFSDAAGFKTSMAKPWYASNKLANAEQNADRSQAGVREKDVWGNEDPRRKDRERNRISSNDPFAAMQHAQQQLKQSEHDRARWQKQRLAELEVSEKTDKRRRRERRHTRRHRDVEDGLEGFSLDASGRPHRGVSS</sequence>
<feature type="region of interest" description="Disordered" evidence="2">
    <location>
        <begin position="198"/>
        <end position="310"/>
    </location>
</feature>
<dbReference type="InterPro" id="IPR019339">
    <property type="entry name" value="CIR_N_dom"/>
</dbReference>
<dbReference type="InterPro" id="IPR039875">
    <property type="entry name" value="LENG1-like"/>
</dbReference>
<dbReference type="EMBL" id="KB445556">
    <property type="protein sequence ID" value="EMC95987.1"/>
    <property type="molecule type" value="Genomic_DNA"/>
</dbReference>
<feature type="region of interest" description="Disordered" evidence="2">
    <location>
        <begin position="70"/>
        <end position="182"/>
    </location>
</feature>
<dbReference type="STRING" id="717646.M2LNR9"/>
<reference evidence="4 5" key="1">
    <citation type="journal article" date="2012" name="PLoS Pathog.">
        <title>Diverse lifestyles and strategies of plant pathogenesis encoded in the genomes of eighteen Dothideomycetes fungi.</title>
        <authorList>
            <person name="Ohm R.A."/>
            <person name="Feau N."/>
            <person name="Henrissat B."/>
            <person name="Schoch C.L."/>
            <person name="Horwitz B.A."/>
            <person name="Barry K.W."/>
            <person name="Condon B.J."/>
            <person name="Copeland A.C."/>
            <person name="Dhillon B."/>
            <person name="Glaser F."/>
            <person name="Hesse C.N."/>
            <person name="Kosti I."/>
            <person name="LaButti K."/>
            <person name="Lindquist E.A."/>
            <person name="Lucas S."/>
            <person name="Salamov A.A."/>
            <person name="Bradshaw R.E."/>
            <person name="Ciuffetti L."/>
            <person name="Hamelin R.C."/>
            <person name="Kema G.H.J."/>
            <person name="Lawrence C."/>
            <person name="Scott J.A."/>
            <person name="Spatafora J.W."/>
            <person name="Turgeon B.G."/>
            <person name="de Wit P.J.G.M."/>
            <person name="Zhong S."/>
            <person name="Goodwin S.B."/>
            <person name="Grigoriev I.V."/>
        </authorList>
    </citation>
    <scope>NUCLEOTIDE SEQUENCE [LARGE SCALE GENOMIC DNA]</scope>
    <source>
        <strain evidence="4 5">UAMH 10762</strain>
    </source>
</reference>
<name>M2LNR9_BAUPA</name>
<keyword evidence="5" id="KW-1185">Reference proteome</keyword>
<feature type="compositionally biased region" description="Basic and acidic residues" evidence="2">
    <location>
        <begin position="211"/>
        <end position="231"/>
    </location>
</feature>
<protein>
    <recommendedName>
        <fullName evidence="3">CBF1-interacting co-repressor CIR N-terminal domain-containing protein</fullName>
    </recommendedName>
</protein>
<evidence type="ECO:0000256" key="2">
    <source>
        <dbReference type="SAM" id="MobiDB-lite"/>
    </source>
</evidence>
<evidence type="ECO:0000256" key="1">
    <source>
        <dbReference type="SAM" id="Coils"/>
    </source>
</evidence>